<dbReference type="GO" id="GO:0051601">
    <property type="term" value="P:exocyst localization"/>
    <property type="evidence" value="ECO:0007669"/>
    <property type="project" value="TreeGrafter"/>
</dbReference>
<evidence type="ECO:0000313" key="5">
    <source>
        <dbReference type="Proteomes" id="UP001217582"/>
    </source>
</evidence>
<dbReference type="Gene3D" id="1.10.357.70">
    <property type="entry name" value="Exocyst complex component Sec6, C-terminal domain"/>
    <property type="match status" value="1"/>
</dbReference>
<keyword evidence="5" id="KW-1185">Reference proteome</keyword>
<keyword evidence="2" id="KW-0813">Transport</keyword>
<proteinExistence type="inferred from homology"/>
<dbReference type="PANTHER" id="PTHR21292:SF1">
    <property type="entry name" value="EXOCYST COMPLEX COMPONENT 3"/>
    <property type="match status" value="1"/>
</dbReference>
<reference evidence="4 5" key="1">
    <citation type="submission" date="2023-03" db="EMBL/GenBank/DDBJ databases">
        <title>Mating type loci evolution in Malassezia.</title>
        <authorList>
            <person name="Coelho M.A."/>
        </authorList>
    </citation>
    <scope>NUCLEOTIDE SEQUENCE [LARGE SCALE GENOMIC DNA]</scope>
    <source>
        <strain evidence="4 5">CBS 13387</strain>
    </source>
</reference>
<dbReference type="GO" id="GO:0006887">
    <property type="term" value="P:exocytosis"/>
    <property type="evidence" value="ECO:0007669"/>
    <property type="project" value="UniProtKB-KW"/>
</dbReference>
<dbReference type="Gene3D" id="1.10.357.50">
    <property type="match status" value="1"/>
</dbReference>
<name>A0AAJ5Z3I4_9BASI</name>
<evidence type="ECO:0000256" key="2">
    <source>
        <dbReference type="ARBA" id="ARBA00022448"/>
    </source>
</evidence>
<dbReference type="Pfam" id="PF06046">
    <property type="entry name" value="Sec6"/>
    <property type="match status" value="1"/>
</dbReference>
<dbReference type="Proteomes" id="UP001217582">
    <property type="component" value="Chromosome 4"/>
</dbReference>
<dbReference type="GO" id="GO:0000145">
    <property type="term" value="C:exocyst"/>
    <property type="evidence" value="ECO:0007669"/>
    <property type="project" value="InterPro"/>
</dbReference>
<keyword evidence="3" id="KW-0268">Exocytosis</keyword>
<sequence length="809" mass="91545">MLVLYVDDSGPAVGMSRSAANYGSLLAEYLKSPDDLAKIPSLRRKLVQEHASLSAKLKMGAKDQLEATRQGLLQLQSTRREIAGIQEIFAQVEGLFAEPGRGSGDASENQSFRLISDLSRLRRAFVQTTDIHEKFKAMSQDVQSLSRVLQQYQRDIYGPAPELLALHYKISQWETFRNEALHLAGTSAPDTREQLIAMLAPLEALLDAFEYYMITLFSHTLELARRGQSSVVVRFVKIMERENYEDERTAAIRFAKHAKIDGAARFHGIATYGHSIKLYWHKFQDTLRGSALRRLQAQWNALPEPSAKGLHSQIHWLYDELELVRRYVVPLFPASSHVYKIYVQAHHRALGELLRVQMPLDEVDAASLLELYDVVHAHEHRMLDPKRGIEASWLEPSLFGGREHNIMDDYAGLITRKMDDWTETLMYDEVSAFVHREKAPEETSEGLYQLSCCVIFFRMMQQQTDLAAQTHNGDLLVRVIEHACNVMHKMQATWMQMAQQEFKKQTSAKHPDDVNGGLVEYLIALANDQLSSADECERLLHTLAEAAPPERRGRVRELLDTALNGFLDISKHCIQLLVDIVMFDLRPAFKDMFTFPAWYIEGTTAMITETVRDYAGDYAARLEPNLYDVLSDDLVTRLLTTYLTTLRQSARLRMPKAAERFKVDISELLNLIAAMRPPDEAASRVEVLHMIHAILNAPASMVFLPYWTFAKSHGPNFAFIEALLRARDDMDKSDIAAILESAKRKVRQEHIPDVPEGGPTIMSAVSQAQASALSNLFSNWNTGTEGIAWSTLAQSAQNYLGSAGWRRDA</sequence>
<dbReference type="InterPro" id="IPR010326">
    <property type="entry name" value="EXOC3/Sec6"/>
</dbReference>
<dbReference type="EMBL" id="CP119919">
    <property type="protein sequence ID" value="WFD16295.1"/>
    <property type="molecule type" value="Genomic_DNA"/>
</dbReference>
<dbReference type="GO" id="GO:0000149">
    <property type="term" value="F:SNARE binding"/>
    <property type="evidence" value="ECO:0007669"/>
    <property type="project" value="TreeGrafter"/>
</dbReference>
<evidence type="ECO:0000256" key="1">
    <source>
        <dbReference type="ARBA" id="ARBA00009447"/>
    </source>
</evidence>
<evidence type="ECO:0000313" key="4">
    <source>
        <dbReference type="EMBL" id="WFD16295.1"/>
    </source>
</evidence>
<protein>
    <submittedName>
        <fullName evidence="4">SNARE-binding exocyst subunit S6</fullName>
    </submittedName>
</protein>
<organism evidence="4 5">
    <name type="scientific">Malassezia arunalokei</name>
    <dbReference type="NCBI Taxonomy" id="1514897"/>
    <lineage>
        <taxon>Eukaryota</taxon>
        <taxon>Fungi</taxon>
        <taxon>Dikarya</taxon>
        <taxon>Basidiomycota</taxon>
        <taxon>Ustilaginomycotina</taxon>
        <taxon>Malasseziomycetes</taxon>
        <taxon>Malasseziales</taxon>
        <taxon>Malasseziaceae</taxon>
        <taxon>Malassezia</taxon>
    </lineage>
</organism>
<evidence type="ECO:0000256" key="3">
    <source>
        <dbReference type="ARBA" id="ARBA00022483"/>
    </source>
</evidence>
<dbReference type="PANTHER" id="PTHR21292">
    <property type="entry name" value="EXOCYST COMPLEX COMPONENT SEC6-RELATED"/>
    <property type="match status" value="1"/>
</dbReference>
<comment type="similarity">
    <text evidence="1">Belongs to the SEC6 family.</text>
</comment>
<dbReference type="AlphaFoldDB" id="A0AAJ5Z3I4"/>
<accession>A0AAJ5Z3I4</accession>
<dbReference type="InterPro" id="IPR042532">
    <property type="entry name" value="EXOC3/Sec6_C"/>
</dbReference>
<gene>
    <name evidence="4" type="primary">SEC6</name>
    <name evidence="4" type="ORF">MARU1_002329</name>
</gene>